<feature type="region of interest" description="Disordered" evidence="1">
    <location>
        <begin position="1"/>
        <end position="101"/>
    </location>
</feature>
<feature type="compositionally biased region" description="Basic and acidic residues" evidence="1">
    <location>
        <begin position="35"/>
        <end position="44"/>
    </location>
</feature>
<evidence type="ECO:0000313" key="2">
    <source>
        <dbReference type="EMBL" id="MDR7325815.1"/>
    </source>
</evidence>
<evidence type="ECO:0000256" key="1">
    <source>
        <dbReference type="SAM" id="MobiDB-lite"/>
    </source>
</evidence>
<name>A0AAE3ZXU5_9ACTN</name>
<gene>
    <name evidence="2" type="ORF">J2S44_006065</name>
</gene>
<feature type="region of interest" description="Disordered" evidence="1">
    <location>
        <begin position="152"/>
        <end position="193"/>
    </location>
</feature>
<proteinExistence type="predicted"/>
<protein>
    <submittedName>
        <fullName evidence="2">Uncharacterized protein</fullName>
    </submittedName>
</protein>
<keyword evidence="3" id="KW-1185">Reference proteome</keyword>
<reference evidence="2 3" key="1">
    <citation type="submission" date="2023-07" db="EMBL/GenBank/DDBJ databases">
        <title>Sequencing the genomes of 1000 actinobacteria strains.</title>
        <authorList>
            <person name="Klenk H.-P."/>
        </authorList>
    </citation>
    <scope>NUCLEOTIDE SEQUENCE [LARGE SCALE GENOMIC DNA]</scope>
    <source>
        <strain evidence="2 3">DSM 44711</strain>
    </source>
</reference>
<sequence>MQRLSDRPTLSEISGSRCRRHLRPDEPNGSAVRDTGGRLRRSELEVTDSAVRVTPCSAPRARRATPPGAAAPGSTCRNRQPTWKPSRLASPLRSCTAPAPPAGAVTCARLHPSGAECPAPPADAENAHGRPLKHTCPIPMPGAEDAAATLPLKHTRPTPTPGAEDAAATPPLKHTRPTPTPGAEDAAAAPRSGHKFRLRRVRKERRSAPSLRARSGWLRHRAWNDGCCRVRYSLRLVGPEMSSARSVRWI</sequence>
<evidence type="ECO:0000313" key="3">
    <source>
        <dbReference type="Proteomes" id="UP001183629"/>
    </source>
</evidence>
<organism evidence="2 3">
    <name type="scientific">Catenuloplanes niger</name>
    <dbReference type="NCBI Taxonomy" id="587534"/>
    <lineage>
        <taxon>Bacteria</taxon>
        <taxon>Bacillati</taxon>
        <taxon>Actinomycetota</taxon>
        <taxon>Actinomycetes</taxon>
        <taxon>Micromonosporales</taxon>
        <taxon>Micromonosporaceae</taxon>
        <taxon>Catenuloplanes</taxon>
    </lineage>
</organism>
<dbReference type="AlphaFoldDB" id="A0AAE3ZXU5"/>
<comment type="caution">
    <text evidence="2">The sequence shown here is derived from an EMBL/GenBank/DDBJ whole genome shotgun (WGS) entry which is preliminary data.</text>
</comment>
<accession>A0AAE3ZXU5</accession>
<feature type="compositionally biased region" description="Low complexity" evidence="1">
    <location>
        <begin position="54"/>
        <end position="76"/>
    </location>
</feature>
<dbReference type="EMBL" id="JAVDYC010000001">
    <property type="protein sequence ID" value="MDR7325815.1"/>
    <property type="molecule type" value="Genomic_DNA"/>
</dbReference>
<dbReference type="Proteomes" id="UP001183629">
    <property type="component" value="Unassembled WGS sequence"/>
</dbReference>